<evidence type="ECO:0000256" key="6">
    <source>
        <dbReference type="ARBA" id="ARBA00023315"/>
    </source>
</evidence>
<dbReference type="RefSeq" id="WP_089714975.1">
    <property type="nucleotide sequence ID" value="NZ_FMAR01000017.1"/>
</dbReference>
<dbReference type="Pfam" id="PF00198">
    <property type="entry name" value="2-oxoacid_dh"/>
    <property type="match status" value="1"/>
</dbReference>
<dbReference type="InterPro" id="IPR001078">
    <property type="entry name" value="2-oxoacid_DH_actylTfrase"/>
</dbReference>
<evidence type="ECO:0000256" key="8">
    <source>
        <dbReference type="SAM" id="MobiDB-lite"/>
    </source>
</evidence>
<keyword evidence="12" id="KW-1185">Reference proteome</keyword>
<dbReference type="PANTHER" id="PTHR43178">
    <property type="entry name" value="DIHYDROLIPOAMIDE ACETYLTRANSFERASE COMPONENT OF PYRUVATE DEHYDROGENASE COMPLEX"/>
    <property type="match status" value="1"/>
</dbReference>
<evidence type="ECO:0000313" key="12">
    <source>
        <dbReference type="Proteomes" id="UP000242818"/>
    </source>
</evidence>
<dbReference type="InterPro" id="IPR011053">
    <property type="entry name" value="Single_hybrid_motif"/>
</dbReference>
<evidence type="ECO:0000259" key="9">
    <source>
        <dbReference type="PROSITE" id="PS50968"/>
    </source>
</evidence>
<dbReference type="Gene3D" id="2.40.50.100">
    <property type="match status" value="1"/>
</dbReference>
<dbReference type="InterPro" id="IPR050743">
    <property type="entry name" value="2-oxoacid_DH_E2_comp"/>
</dbReference>
<dbReference type="PANTHER" id="PTHR43178:SF5">
    <property type="entry name" value="LIPOAMIDE ACYLTRANSFERASE COMPONENT OF BRANCHED-CHAIN ALPHA-KETO ACID DEHYDROGENASE COMPLEX, MITOCHONDRIAL"/>
    <property type="match status" value="1"/>
</dbReference>
<dbReference type="InterPro" id="IPR023213">
    <property type="entry name" value="CAT-like_dom_sf"/>
</dbReference>
<comment type="cofactor">
    <cofactor evidence="1 7">
        <name>(R)-lipoate</name>
        <dbReference type="ChEBI" id="CHEBI:83088"/>
    </cofactor>
</comment>
<dbReference type="EC" id="2.3.1.-" evidence="7"/>
<dbReference type="OrthoDB" id="9805770at2"/>
<feature type="compositionally biased region" description="Pro residues" evidence="8">
    <location>
        <begin position="176"/>
        <end position="189"/>
    </location>
</feature>
<dbReference type="InterPro" id="IPR000089">
    <property type="entry name" value="Biotin_lipoyl"/>
</dbReference>
<evidence type="ECO:0000256" key="7">
    <source>
        <dbReference type="RuleBase" id="RU003423"/>
    </source>
</evidence>
<evidence type="ECO:0000256" key="1">
    <source>
        <dbReference type="ARBA" id="ARBA00001938"/>
    </source>
</evidence>
<keyword evidence="4 7" id="KW-0808">Transferase</keyword>
<evidence type="ECO:0000256" key="4">
    <source>
        <dbReference type="ARBA" id="ARBA00022679"/>
    </source>
</evidence>
<proteinExistence type="inferred from homology"/>
<feature type="domain" description="Peripheral subunit-binding (PSBD)" evidence="10">
    <location>
        <begin position="123"/>
        <end position="163"/>
    </location>
</feature>
<protein>
    <recommendedName>
        <fullName evidence="7">Dihydrolipoamide acetyltransferase component of pyruvate dehydrogenase complex</fullName>
        <ecNumber evidence="7">2.3.1.-</ecNumber>
    </recommendedName>
</protein>
<name>A0A1C4FVS5_9BACT</name>
<dbReference type="PROSITE" id="PS00189">
    <property type="entry name" value="LIPOYL"/>
    <property type="match status" value="1"/>
</dbReference>
<evidence type="ECO:0000256" key="3">
    <source>
        <dbReference type="ARBA" id="ARBA00011484"/>
    </source>
</evidence>
<dbReference type="FunFam" id="3.30.559.10:FF:000007">
    <property type="entry name" value="Dihydrolipoamide acetyltransferase component of pyruvate dehydrogenase complex"/>
    <property type="match status" value="1"/>
</dbReference>
<evidence type="ECO:0000256" key="2">
    <source>
        <dbReference type="ARBA" id="ARBA00007317"/>
    </source>
</evidence>
<dbReference type="GO" id="GO:0016407">
    <property type="term" value="F:acetyltransferase activity"/>
    <property type="evidence" value="ECO:0007669"/>
    <property type="project" value="TreeGrafter"/>
</dbReference>
<dbReference type="Gene3D" id="3.30.559.10">
    <property type="entry name" value="Chloramphenicol acetyltransferase-like domain"/>
    <property type="match status" value="1"/>
</dbReference>
<gene>
    <name evidence="11" type="ORF">GA0116948_11753</name>
</gene>
<sequence length="450" mass="48326">MAIVELVMPKLGESIMEATILRWHKKVGDAVNADETVLEIATDKVDTEVPSIATGEMTEILFKENDVVPVGAIIARLRTADAAATAPVLPVTIAPEASATPVAALVAKPETTPLEKPAGGVRFYSPLVLTIAQQEGISFNELENIPGSGNEGRVTKKDLLEYVAHKQQGGITYPATPAPTPLSPAPQPAAPVTMESNSNGSSPKTAPLPVSFATGHVEIQEMDRMRKIIADHMVRSVHTSPHVTSFAEADVTHLVRWRDAVKTKFEKREGDKLTFTPLFIEAVVKCIKKFPLINSSLDGDKILLKKDINIGMAAALPSGNLIVPVIKNADMLNLVGLSKQVNYLANAARTNKLKPEDTQNGTFTLTNVGTFGSLTGTPIINQPQVAILAVGAIKKRPVVVETAQGDSIAIRQMMYLSLSYDHRIIDGALGASFLSAVAHELENFDPQREF</sequence>
<dbReference type="PROSITE" id="PS50968">
    <property type="entry name" value="BIOTINYL_LIPOYL"/>
    <property type="match status" value="1"/>
</dbReference>
<dbReference type="Pfam" id="PF00364">
    <property type="entry name" value="Biotin_lipoyl"/>
    <property type="match status" value="1"/>
</dbReference>
<evidence type="ECO:0000313" key="11">
    <source>
        <dbReference type="EMBL" id="SCC59773.1"/>
    </source>
</evidence>
<dbReference type="Gene3D" id="4.10.320.10">
    <property type="entry name" value="E3-binding domain"/>
    <property type="match status" value="1"/>
</dbReference>
<dbReference type="EMBL" id="FMAR01000017">
    <property type="protein sequence ID" value="SCC59773.1"/>
    <property type="molecule type" value="Genomic_DNA"/>
</dbReference>
<keyword evidence="6 7" id="KW-0012">Acyltransferase</keyword>
<dbReference type="PROSITE" id="PS51826">
    <property type="entry name" value="PSBD"/>
    <property type="match status" value="1"/>
</dbReference>
<dbReference type="SUPFAM" id="SSF47005">
    <property type="entry name" value="Peripheral subunit-binding domain of 2-oxo acid dehydrogenase complex"/>
    <property type="match status" value="1"/>
</dbReference>
<comment type="similarity">
    <text evidence="2 7">Belongs to the 2-oxoacid dehydrogenase family.</text>
</comment>
<dbReference type="CDD" id="cd06849">
    <property type="entry name" value="lipoyl_domain"/>
    <property type="match status" value="1"/>
</dbReference>
<dbReference type="Pfam" id="PF02817">
    <property type="entry name" value="E3_binding"/>
    <property type="match status" value="1"/>
</dbReference>
<organism evidence="11 12">
    <name type="scientific">Chitinophaga costaii</name>
    <dbReference type="NCBI Taxonomy" id="1335309"/>
    <lineage>
        <taxon>Bacteria</taxon>
        <taxon>Pseudomonadati</taxon>
        <taxon>Bacteroidota</taxon>
        <taxon>Chitinophagia</taxon>
        <taxon>Chitinophagales</taxon>
        <taxon>Chitinophagaceae</taxon>
        <taxon>Chitinophaga</taxon>
    </lineage>
</organism>
<feature type="domain" description="Lipoyl-binding" evidence="9">
    <location>
        <begin position="3"/>
        <end position="78"/>
    </location>
</feature>
<dbReference type="STRING" id="1335309.GA0116948_11753"/>
<reference evidence="11 12" key="1">
    <citation type="submission" date="2016-08" db="EMBL/GenBank/DDBJ databases">
        <authorList>
            <person name="Seilhamer J.J."/>
        </authorList>
    </citation>
    <scope>NUCLEOTIDE SEQUENCE [LARGE SCALE GENOMIC DNA]</scope>
    <source>
        <strain evidence="11 12">A37T2</strain>
    </source>
</reference>
<dbReference type="Proteomes" id="UP000242818">
    <property type="component" value="Unassembled WGS sequence"/>
</dbReference>
<feature type="compositionally biased region" description="Polar residues" evidence="8">
    <location>
        <begin position="194"/>
        <end position="204"/>
    </location>
</feature>
<dbReference type="GO" id="GO:0005737">
    <property type="term" value="C:cytoplasm"/>
    <property type="evidence" value="ECO:0007669"/>
    <property type="project" value="TreeGrafter"/>
</dbReference>
<evidence type="ECO:0000256" key="5">
    <source>
        <dbReference type="ARBA" id="ARBA00022823"/>
    </source>
</evidence>
<dbReference type="SUPFAM" id="SSF51230">
    <property type="entry name" value="Single hybrid motif"/>
    <property type="match status" value="1"/>
</dbReference>
<dbReference type="InterPro" id="IPR036625">
    <property type="entry name" value="E3-bd_dom_sf"/>
</dbReference>
<dbReference type="SUPFAM" id="SSF52777">
    <property type="entry name" value="CoA-dependent acyltransferases"/>
    <property type="match status" value="1"/>
</dbReference>
<dbReference type="InterPro" id="IPR004167">
    <property type="entry name" value="PSBD"/>
</dbReference>
<accession>A0A1C4FVS5</accession>
<keyword evidence="5 7" id="KW-0450">Lipoyl</keyword>
<dbReference type="AlphaFoldDB" id="A0A1C4FVS5"/>
<evidence type="ECO:0000259" key="10">
    <source>
        <dbReference type="PROSITE" id="PS51826"/>
    </source>
</evidence>
<feature type="region of interest" description="Disordered" evidence="8">
    <location>
        <begin position="175"/>
        <end position="207"/>
    </location>
</feature>
<comment type="subunit">
    <text evidence="3">Forms a 24-polypeptide structural core with octahedral symmetry.</text>
</comment>
<dbReference type="GO" id="GO:0031405">
    <property type="term" value="F:lipoic acid binding"/>
    <property type="evidence" value="ECO:0007669"/>
    <property type="project" value="TreeGrafter"/>
</dbReference>
<dbReference type="InterPro" id="IPR003016">
    <property type="entry name" value="2-oxoA_DH_lipoyl-BS"/>
</dbReference>